<reference evidence="1 2" key="1">
    <citation type="submission" date="2023-05" db="EMBL/GenBank/DDBJ databases">
        <title>Streptantibioticus silvisoli sp. nov., acidotolerant actinomycetes 1 from pine litter.</title>
        <authorList>
            <person name="Swiecimska M."/>
            <person name="Golinska P."/>
            <person name="Sangal V."/>
            <person name="Wachnowicz B."/>
            <person name="Goodfellow M."/>
        </authorList>
    </citation>
    <scope>NUCLEOTIDE SEQUENCE [LARGE SCALE GENOMIC DNA]</scope>
    <source>
        <strain evidence="1 2">DSM 42109</strain>
    </source>
</reference>
<keyword evidence="2" id="KW-1185">Reference proteome</keyword>
<name>A0ABT6ZY89_9ACTN</name>
<proteinExistence type="predicted"/>
<dbReference type="Proteomes" id="UP001214441">
    <property type="component" value="Unassembled WGS sequence"/>
</dbReference>
<evidence type="ECO:0000313" key="2">
    <source>
        <dbReference type="Proteomes" id="UP001214441"/>
    </source>
</evidence>
<accession>A0ABT6ZY89</accession>
<gene>
    <name evidence="1" type="ORF">NMN56_017755</name>
</gene>
<sequence>MAMPIGPLETSGFDENEIPEIPDILDVAASLPVPEGYRVQVIEGRIIVTPPPDGDRSVALQDLSDTLTAAGVRAAGLRVLRALPAAGEEGVRHPRPVRGR</sequence>
<evidence type="ECO:0008006" key="3">
    <source>
        <dbReference type="Google" id="ProtNLM"/>
    </source>
</evidence>
<evidence type="ECO:0000313" key="1">
    <source>
        <dbReference type="EMBL" id="MDJ1133779.1"/>
    </source>
</evidence>
<dbReference type="EMBL" id="JANCPR020000016">
    <property type="protein sequence ID" value="MDJ1133779.1"/>
    <property type="molecule type" value="Genomic_DNA"/>
</dbReference>
<comment type="caution">
    <text evidence="1">The sequence shown here is derived from an EMBL/GenBank/DDBJ whole genome shotgun (WGS) entry which is preliminary data.</text>
</comment>
<protein>
    <recommendedName>
        <fullName evidence="3">Restriction endonuclease</fullName>
    </recommendedName>
</protein>
<organism evidence="1 2">
    <name type="scientific">Streptomyces iconiensis</name>
    <dbReference type="NCBI Taxonomy" id="1384038"/>
    <lineage>
        <taxon>Bacteria</taxon>
        <taxon>Bacillati</taxon>
        <taxon>Actinomycetota</taxon>
        <taxon>Actinomycetes</taxon>
        <taxon>Kitasatosporales</taxon>
        <taxon>Streptomycetaceae</taxon>
        <taxon>Streptomyces</taxon>
    </lineage>
</organism>
<dbReference type="RefSeq" id="WP_274040445.1">
    <property type="nucleotide sequence ID" value="NZ_JANCPR020000016.1"/>
</dbReference>